<dbReference type="AlphaFoldDB" id="A0A6A4SH52"/>
<reference evidence="2 3" key="1">
    <citation type="submission" date="2019-06" db="EMBL/GenBank/DDBJ databases">
        <title>Draft genomes of female and male turbot (Scophthalmus maximus).</title>
        <authorList>
            <person name="Xu H."/>
            <person name="Xu X.-W."/>
            <person name="Shao C."/>
            <person name="Chen S."/>
        </authorList>
    </citation>
    <scope>NUCLEOTIDE SEQUENCE [LARGE SCALE GENOMIC DNA]</scope>
    <source>
        <strain evidence="2">Ysfricsl-2016a</strain>
        <tissue evidence="2">Blood</tissue>
    </source>
</reference>
<organism evidence="2 3">
    <name type="scientific">Scophthalmus maximus</name>
    <name type="common">Turbot</name>
    <name type="synonym">Psetta maxima</name>
    <dbReference type="NCBI Taxonomy" id="52904"/>
    <lineage>
        <taxon>Eukaryota</taxon>
        <taxon>Metazoa</taxon>
        <taxon>Chordata</taxon>
        <taxon>Craniata</taxon>
        <taxon>Vertebrata</taxon>
        <taxon>Euteleostomi</taxon>
        <taxon>Actinopterygii</taxon>
        <taxon>Neopterygii</taxon>
        <taxon>Teleostei</taxon>
        <taxon>Neoteleostei</taxon>
        <taxon>Acanthomorphata</taxon>
        <taxon>Carangaria</taxon>
        <taxon>Pleuronectiformes</taxon>
        <taxon>Pleuronectoidei</taxon>
        <taxon>Scophthalmidae</taxon>
        <taxon>Scophthalmus</taxon>
    </lineage>
</organism>
<comment type="caution">
    <text evidence="2">The sequence shown here is derived from an EMBL/GenBank/DDBJ whole genome shotgun (WGS) entry which is preliminary data.</text>
</comment>
<evidence type="ECO:0000313" key="2">
    <source>
        <dbReference type="EMBL" id="KAF0031210.1"/>
    </source>
</evidence>
<dbReference type="EMBL" id="VEVO01000014">
    <property type="protein sequence ID" value="KAF0031210.1"/>
    <property type="molecule type" value="Genomic_DNA"/>
</dbReference>
<sequence length="114" mass="12389">MPRKEPVDPTITLITSGNKRIELPNSIAVSGFAREETVAVAALTGNKSVICKTKHLSIKTFIWIANSRMRNVLQSLAQSLLRTHNSEASGDSSPSPRIPTSQLLTTHTRTAPNI</sequence>
<name>A0A6A4SH52_SCOMX</name>
<evidence type="ECO:0000256" key="1">
    <source>
        <dbReference type="SAM" id="MobiDB-lite"/>
    </source>
</evidence>
<gene>
    <name evidence="2" type="ORF">F2P81_015765</name>
</gene>
<feature type="region of interest" description="Disordered" evidence="1">
    <location>
        <begin position="83"/>
        <end position="114"/>
    </location>
</feature>
<protein>
    <submittedName>
        <fullName evidence="2">Uncharacterized protein</fullName>
    </submittedName>
</protein>
<accession>A0A6A4SH52</accession>
<proteinExistence type="predicted"/>
<evidence type="ECO:0000313" key="3">
    <source>
        <dbReference type="Proteomes" id="UP000438429"/>
    </source>
</evidence>
<dbReference type="Proteomes" id="UP000438429">
    <property type="component" value="Unassembled WGS sequence"/>
</dbReference>